<dbReference type="GO" id="GO:0046556">
    <property type="term" value="F:alpha-L-arabinofuranosidase activity"/>
    <property type="evidence" value="ECO:0007669"/>
    <property type="project" value="TreeGrafter"/>
</dbReference>
<gene>
    <name evidence="4" type="ORF">PTSG_06114</name>
</gene>
<feature type="compositionally biased region" description="Low complexity" evidence="3">
    <location>
        <begin position="604"/>
        <end position="619"/>
    </location>
</feature>
<dbReference type="InterPro" id="IPR029448">
    <property type="entry name" value="FANCD2"/>
</dbReference>
<protein>
    <submittedName>
        <fullName evidence="4">Uncharacterized protein</fullName>
    </submittedName>
</protein>
<dbReference type="GO" id="GO:0045493">
    <property type="term" value="P:xylan catabolic process"/>
    <property type="evidence" value="ECO:0007669"/>
    <property type="project" value="InterPro"/>
</dbReference>
<feature type="region of interest" description="Disordered" evidence="3">
    <location>
        <begin position="916"/>
        <end position="964"/>
    </location>
</feature>
<organism evidence="5">
    <name type="scientific">Salpingoeca rosetta (strain ATCC 50818 / BSB-021)</name>
    <dbReference type="NCBI Taxonomy" id="946362"/>
    <lineage>
        <taxon>Eukaryota</taxon>
        <taxon>Choanoflagellata</taxon>
        <taxon>Craspedida</taxon>
        <taxon>Salpingoecidae</taxon>
        <taxon>Salpingoeca</taxon>
    </lineage>
</organism>
<feature type="compositionally biased region" description="Basic and acidic residues" evidence="3">
    <location>
        <begin position="54"/>
        <end position="63"/>
    </location>
</feature>
<feature type="region of interest" description="Disordered" evidence="3">
    <location>
        <begin position="44"/>
        <end position="63"/>
    </location>
</feature>
<dbReference type="OrthoDB" id="5985073at2759"/>
<dbReference type="GO" id="GO:0031222">
    <property type="term" value="P:arabinan catabolic process"/>
    <property type="evidence" value="ECO:0007669"/>
    <property type="project" value="TreeGrafter"/>
</dbReference>
<dbReference type="Proteomes" id="UP000007799">
    <property type="component" value="Unassembled WGS sequence"/>
</dbReference>
<dbReference type="GO" id="GO:0009044">
    <property type="term" value="F:xylan 1,4-beta-xylosidase activity"/>
    <property type="evidence" value="ECO:0007669"/>
    <property type="project" value="InterPro"/>
</dbReference>
<evidence type="ECO:0000256" key="2">
    <source>
        <dbReference type="ARBA" id="ARBA00022801"/>
    </source>
</evidence>
<feature type="region of interest" description="Disordered" evidence="3">
    <location>
        <begin position="679"/>
        <end position="715"/>
    </location>
</feature>
<dbReference type="PANTHER" id="PTHR42721:SF3">
    <property type="entry name" value="BETA-D-XYLOSIDASE 5-RELATED"/>
    <property type="match status" value="1"/>
</dbReference>
<dbReference type="GO" id="GO:0006281">
    <property type="term" value="P:DNA repair"/>
    <property type="evidence" value="ECO:0007669"/>
    <property type="project" value="InterPro"/>
</dbReference>
<dbReference type="InParanoid" id="F2UDQ4"/>
<keyword evidence="2" id="KW-0378">Hydrolase</keyword>
<evidence type="ECO:0000256" key="1">
    <source>
        <dbReference type="ARBA" id="ARBA00005336"/>
    </source>
</evidence>
<feature type="region of interest" description="Disordered" evidence="3">
    <location>
        <begin position="1025"/>
        <end position="1045"/>
    </location>
</feature>
<dbReference type="Pfam" id="PF14631">
    <property type="entry name" value="FancD2"/>
    <property type="match status" value="1"/>
</dbReference>
<accession>F2UDQ4</accession>
<dbReference type="PANTHER" id="PTHR42721">
    <property type="entry name" value="SUGAR HYDROLASE-RELATED"/>
    <property type="match status" value="1"/>
</dbReference>
<comment type="similarity">
    <text evidence="1">Belongs to the glycosyl hydrolase 3 family.</text>
</comment>
<dbReference type="EMBL" id="GL832969">
    <property type="protein sequence ID" value="EGD74749.1"/>
    <property type="molecule type" value="Genomic_DNA"/>
</dbReference>
<feature type="region of interest" description="Disordered" evidence="3">
    <location>
        <begin position="599"/>
        <end position="624"/>
    </location>
</feature>
<dbReference type="InterPro" id="IPR044993">
    <property type="entry name" value="BXL"/>
</dbReference>
<feature type="compositionally biased region" description="Polar residues" evidence="3">
    <location>
        <begin position="916"/>
        <end position="927"/>
    </location>
</feature>
<dbReference type="RefSeq" id="XP_004993006.1">
    <property type="nucleotide sequence ID" value="XM_004992949.1"/>
</dbReference>
<feature type="compositionally biased region" description="Basic and acidic residues" evidence="3">
    <location>
        <begin position="1025"/>
        <end position="1037"/>
    </location>
</feature>
<dbReference type="Gene3D" id="3.20.20.300">
    <property type="entry name" value="Glycoside hydrolase, family 3, N-terminal domain"/>
    <property type="match status" value="1"/>
</dbReference>
<evidence type="ECO:0000313" key="5">
    <source>
        <dbReference type="Proteomes" id="UP000007799"/>
    </source>
</evidence>
<evidence type="ECO:0000313" key="4">
    <source>
        <dbReference type="EMBL" id="EGD74749.1"/>
    </source>
</evidence>
<dbReference type="InterPro" id="IPR036962">
    <property type="entry name" value="Glyco_hydro_3_N_sf"/>
</dbReference>
<dbReference type="InterPro" id="IPR017853">
    <property type="entry name" value="GH"/>
</dbReference>
<evidence type="ECO:0000256" key="3">
    <source>
        <dbReference type="SAM" id="MobiDB-lite"/>
    </source>
</evidence>
<keyword evidence="5" id="KW-1185">Reference proteome</keyword>
<reference evidence="4" key="1">
    <citation type="submission" date="2009-08" db="EMBL/GenBank/DDBJ databases">
        <title>Annotation of Salpingoeca rosetta.</title>
        <authorList>
            <consortium name="The Broad Institute Genome Sequencing Platform"/>
            <person name="Russ C."/>
            <person name="Cuomo C."/>
            <person name="Burger G."/>
            <person name="Gray M.W."/>
            <person name="Holland P.W.H."/>
            <person name="King N."/>
            <person name="Lang F.B.F."/>
            <person name="Roger A.J."/>
            <person name="Ruiz-Trillo I."/>
            <person name="Young S.K."/>
            <person name="Zeng Q."/>
            <person name="Gargeya S."/>
            <person name="Alvarado L."/>
            <person name="Berlin A."/>
            <person name="Chapman S.B."/>
            <person name="Chen Z."/>
            <person name="Freedman E."/>
            <person name="Gellesch M."/>
            <person name="Goldberg J."/>
            <person name="Griggs A."/>
            <person name="Gujja S."/>
            <person name="Heilman E."/>
            <person name="Heiman D."/>
            <person name="Howarth C."/>
            <person name="Mehta T."/>
            <person name="Neiman D."/>
            <person name="Pearson M."/>
            <person name="Roberts A."/>
            <person name="Saif S."/>
            <person name="Shea T."/>
            <person name="Shenoy N."/>
            <person name="Sisk P."/>
            <person name="Stolte C."/>
            <person name="Sykes S."/>
            <person name="White J."/>
            <person name="Yandava C."/>
            <person name="Haas B."/>
            <person name="Nusbaum C."/>
            <person name="Birren B."/>
        </authorList>
    </citation>
    <scope>NUCLEOTIDE SEQUENCE [LARGE SCALE GENOMIC DNA]</scope>
    <source>
        <strain evidence="4">ATCC 50818</strain>
    </source>
</reference>
<dbReference type="KEGG" id="sre:PTSG_06114"/>
<sequence>MAQASMTREACATLCYPLNFSPQAPWSTATNVFAAPKLNSPAQFRRLPPTATSRARERPPRATKELPVCNSSLSICARLDDLIGRLSLQEKAGLIGPDPVTSPCAVVDYGVKRLDIPPCLHLAEMNTAVGSACIISQDKCATTFIEAHRSWRSLQPLLAISTEMRTFNNLNWHRGGGVLQKIGLTDPFLSGEYAAAYVAGCQDGPDKKYKKMAAGLRHVDAHSVETNRMAFNGNISTFDLWDTEVCMSRALAAMCSYASINGVPSCANSILLNDVVRGQWKPVAKTLNGGADMELWETCFTTNGNLEQTVKHNRTTIDTVHNNTVRRVLKDSFITSQWHRGVHHLYTLTSSNGPCISEYPDGEYELGNGRALPHCPLNYYAKDHGCVPCTTCGMGTWASTPMLRVLRRRLLSLDGVQAGPEEVCLWQRLPAAAGPHFVLPTSMCEEPFIETIPPTLTTDRMCSCDTLACNKLITQLFEEMVCAWPTDEQLDVVLDVCCSGPGEDGIHATIRQMDAYAARRSCPGCTDTCECSAGFILVYDADSADCRPCDGVTEFSPSVGGSKYEPIEECELGQEEVAAPTRSSDRVCHDCSARTIDLDSDGSTASPAAQAPTTTTATLPPTPFHDVTECAPGFEEVQAMTLLISDRVCDECPGGHVQGCLWPGRARFPITTCDAGEEETAKPTPYQRPACAASASLAPPSSPSTARPSHAAPSRSAHDRLCRKCVQDTCVPVSSYAAWGYISTLDREQVQVLHLPEARRLRSTLTASARQEVVGALVAHIGTGQAQEVDAAIPPEAAAPVRVLMLNGILDCLSNLHFIHIWQLFRVLTTLTFDRQRIPAAGLIDHEKEDGLSQSNDELKRIGTIAATTITHTWLALANDAGISIDASMLRCHNVSTSTPSHLSVCRGVVSSPHRQLQQLPRASTSVGMRRSPTPTYPCVGRRDPQAHVPARQHRQHDCGLRGRTGVPHTRETCSNFSPEYTRAREVDKDTHMVVSEKTLQAPFETKLQLLAGIAAEFSGMMRSQTDEETRLREHAAGTRTSSCS</sequence>
<name>F2UDQ4_SALR5</name>
<proteinExistence type="inferred from homology"/>
<dbReference type="SUPFAM" id="SSF51445">
    <property type="entry name" value="(Trans)glycosidases"/>
    <property type="match status" value="1"/>
</dbReference>
<dbReference type="AlphaFoldDB" id="F2UDQ4"/>
<feature type="compositionally biased region" description="Low complexity" evidence="3">
    <location>
        <begin position="688"/>
        <end position="715"/>
    </location>
</feature>
<dbReference type="GeneID" id="16073579"/>